<dbReference type="NCBIfam" id="TIGR03975">
    <property type="entry name" value="rSAM_ocin_1"/>
    <property type="match status" value="1"/>
</dbReference>
<dbReference type="GO" id="GO:0046872">
    <property type="term" value="F:metal ion binding"/>
    <property type="evidence" value="ECO:0007669"/>
    <property type="project" value="UniProtKB-KW"/>
</dbReference>
<accession>A0A8D5JKU8</accession>
<keyword evidence="4" id="KW-0408">Iron</keyword>
<proteinExistence type="predicted"/>
<dbReference type="PANTHER" id="PTHR43409">
    <property type="entry name" value="ANAEROBIC MAGNESIUM-PROTOPORPHYRIN IX MONOMETHYL ESTER CYCLASE-RELATED"/>
    <property type="match status" value="1"/>
</dbReference>
<dbReference type="CDD" id="cd01335">
    <property type="entry name" value="Radical_SAM"/>
    <property type="match status" value="1"/>
</dbReference>
<name>A0A8D5JKU8_9BACT</name>
<organism evidence="8 9">
    <name type="scientific">Desulfomarina profundi</name>
    <dbReference type="NCBI Taxonomy" id="2772557"/>
    <lineage>
        <taxon>Bacteria</taxon>
        <taxon>Pseudomonadati</taxon>
        <taxon>Thermodesulfobacteriota</taxon>
        <taxon>Desulfobulbia</taxon>
        <taxon>Desulfobulbales</taxon>
        <taxon>Desulfobulbaceae</taxon>
        <taxon>Desulfomarina</taxon>
    </lineage>
</organism>
<dbReference type="Proteomes" id="UP000826725">
    <property type="component" value="Chromosome"/>
</dbReference>
<dbReference type="PROSITE" id="PS51332">
    <property type="entry name" value="B12_BINDING"/>
    <property type="match status" value="1"/>
</dbReference>
<sequence>MAGKPPFRLALISMPWSIFNRPSIQLATLKAFLEREQETCTVETFHPYLYIAKATGIETYREIAGSSWAGEALFSSLLFESQKERARTLFSSELQTQQISLEFDILADRIRKSCRQWMDTINWNNYDLIGFSVCFSQLLPSLYMASQIKKIASHIPIVFGGSSCNGEIGKSLLDHFPQIDFLIDGEGEHPLLFLVRTLQNNEKPDSSYLGDGEEIQDLNALPVPDYSPYFQEISTLFPDKPFIPLVPIEFSRGCWWNKCSFCNLNLQWKKYRWKNSVKMVAETEHLSRIHECLNFTFTDNALPVREADSFFHSLAEKPVDLSFFAEIRTISRPERLQTYRQGGLDTVQIGIESLSGSLLKKMRKGTTVMDNIAAMKLCCENGIRVEGNLIVEFPGTNPEEIHETLENLDFVLPFSPLSPARFFLGHSSPMHRNCHDFAIRSTMVHHKVKKLFPKIHQQSLQHLILGYRGDRGLQHHLWQPVIKKIERWQHFHAKRADRKNGVLTFRDGGTFLIIRQEFPDGRVQQHRLRGLSRAIYLFCHTPKPISEILREFTTLNEKQLRTFLNELTLKKIVFLEHDTALSLAVRQPGSFIQKNHHQEINTGKSNVP</sequence>
<keyword evidence="5" id="KW-0411">Iron-sulfur</keyword>
<evidence type="ECO:0000256" key="3">
    <source>
        <dbReference type="ARBA" id="ARBA00022723"/>
    </source>
</evidence>
<dbReference type="GO" id="GO:0003824">
    <property type="term" value="F:catalytic activity"/>
    <property type="evidence" value="ECO:0007669"/>
    <property type="project" value="InterPro"/>
</dbReference>
<evidence type="ECO:0000259" key="7">
    <source>
        <dbReference type="PROSITE" id="PS51918"/>
    </source>
</evidence>
<evidence type="ECO:0000259" key="6">
    <source>
        <dbReference type="PROSITE" id="PS51332"/>
    </source>
</evidence>
<dbReference type="Pfam" id="PF04055">
    <property type="entry name" value="Radical_SAM"/>
    <property type="match status" value="1"/>
</dbReference>
<dbReference type="KEGG" id="dbk:DGMP_05950"/>
<dbReference type="GO" id="GO:0031419">
    <property type="term" value="F:cobalamin binding"/>
    <property type="evidence" value="ECO:0007669"/>
    <property type="project" value="InterPro"/>
</dbReference>
<dbReference type="SFLD" id="SFLDG01082">
    <property type="entry name" value="B12-binding_domain_containing"/>
    <property type="match status" value="1"/>
</dbReference>
<dbReference type="SFLD" id="SFLDF00324">
    <property type="entry name" value="bacteriocin_maturation"/>
    <property type="match status" value="1"/>
</dbReference>
<dbReference type="InterPro" id="IPR006638">
    <property type="entry name" value="Elp3/MiaA/NifB-like_rSAM"/>
</dbReference>
<dbReference type="GO" id="GO:0051536">
    <property type="term" value="F:iron-sulfur cluster binding"/>
    <property type="evidence" value="ECO:0007669"/>
    <property type="project" value="UniProtKB-KW"/>
</dbReference>
<dbReference type="InterPro" id="IPR023984">
    <property type="entry name" value="rSAM_ocin_1"/>
</dbReference>
<dbReference type="SMART" id="SM00729">
    <property type="entry name" value="Elp3"/>
    <property type="match status" value="1"/>
</dbReference>
<protein>
    <submittedName>
        <fullName evidence="8">RiPP maturation radical SAM protein 1</fullName>
    </submittedName>
</protein>
<evidence type="ECO:0000256" key="2">
    <source>
        <dbReference type="ARBA" id="ARBA00022691"/>
    </source>
</evidence>
<keyword evidence="2" id="KW-0949">S-adenosyl-L-methionine</keyword>
<dbReference type="InterPro" id="IPR051198">
    <property type="entry name" value="BchE-like"/>
</dbReference>
<gene>
    <name evidence="8" type="ORF">DGMP_05950</name>
</gene>
<comment type="cofactor">
    <cofactor evidence="1">
        <name>[4Fe-4S] cluster</name>
        <dbReference type="ChEBI" id="CHEBI:49883"/>
    </cofactor>
</comment>
<dbReference type="InterPro" id="IPR007197">
    <property type="entry name" value="rSAM"/>
</dbReference>
<evidence type="ECO:0000256" key="5">
    <source>
        <dbReference type="ARBA" id="ARBA00023014"/>
    </source>
</evidence>
<feature type="domain" description="Radical SAM core" evidence="7">
    <location>
        <begin position="240"/>
        <end position="468"/>
    </location>
</feature>
<feature type="domain" description="B12-binding" evidence="6">
    <location>
        <begin position="69"/>
        <end position="205"/>
    </location>
</feature>
<dbReference type="RefSeq" id="WP_228856079.1">
    <property type="nucleotide sequence ID" value="NZ_AP024086.1"/>
</dbReference>
<evidence type="ECO:0000313" key="9">
    <source>
        <dbReference type="Proteomes" id="UP000826725"/>
    </source>
</evidence>
<dbReference type="InterPro" id="IPR006158">
    <property type="entry name" value="Cobalamin-bd"/>
</dbReference>
<dbReference type="AlphaFoldDB" id="A0A8D5JKU8"/>
<dbReference type="SFLD" id="SFLDS00029">
    <property type="entry name" value="Radical_SAM"/>
    <property type="match status" value="1"/>
</dbReference>
<evidence type="ECO:0000313" key="8">
    <source>
        <dbReference type="EMBL" id="BCL59902.1"/>
    </source>
</evidence>
<evidence type="ECO:0000256" key="4">
    <source>
        <dbReference type="ARBA" id="ARBA00023004"/>
    </source>
</evidence>
<reference evidence="8" key="1">
    <citation type="submission" date="2020-09" db="EMBL/GenBank/DDBJ databases">
        <title>Desulfogranum mesoprofundum gen. nov., sp. nov., a novel mesophilic, sulfate-reducing chemolithoautotroph isolated from a deep-sea hydrothermal vent chimney in the Suiyo Seamount.</title>
        <authorList>
            <person name="Hashimoto Y."/>
            <person name="Nakagawa S."/>
        </authorList>
    </citation>
    <scope>NUCLEOTIDE SEQUENCE</scope>
    <source>
        <strain evidence="8">KT2</strain>
    </source>
</reference>
<keyword evidence="3" id="KW-0479">Metal-binding</keyword>
<dbReference type="PROSITE" id="PS51918">
    <property type="entry name" value="RADICAL_SAM"/>
    <property type="match status" value="1"/>
</dbReference>
<keyword evidence="9" id="KW-1185">Reference proteome</keyword>
<evidence type="ECO:0000256" key="1">
    <source>
        <dbReference type="ARBA" id="ARBA00001966"/>
    </source>
</evidence>
<dbReference type="EMBL" id="AP024086">
    <property type="protein sequence ID" value="BCL59902.1"/>
    <property type="molecule type" value="Genomic_DNA"/>
</dbReference>